<gene>
    <name evidence="2" type="ORF">AVEN_20942_1</name>
</gene>
<evidence type="ECO:0000313" key="3">
    <source>
        <dbReference type="Proteomes" id="UP000499080"/>
    </source>
</evidence>
<feature type="compositionally biased region" description="Polar residues" evidence="1">
    <location>
        <begin position="1"/>
        <end position="17"/>
    </location>
</feature>
<comment type="caution">
    <text evidence="2">The sequence shown here is derived from an EMBL/GenBank/DDBJ whole genome shotgun (WGS) entry which is preliminary data.</text>
</comment>
<feature type="region of interest" description="Disordered" evidence="1">
    <location>
        <begin position="1"/>
        <end position="40"/>
    </location>
</feature>
<dbReference type="Proteomes" id="UP000499080">
    <property type="component" value="Unassembled WGS sequence"/>
</dbReference>
<evidence type="ECO:0000256" key="1">
    <source>
        <dbReference type="SAM" id="MobiDB-lite"/>
    </source>
</evidence>
<name>A0A4Y2KQP6_ARAVE</name>
<sequence>MESLQQSASARETQNSSHLRHYFGKRHKRPSALPSSPTGLSSLKALQKLKPNNNLVRGHPSLMDGSAIPSLDLIKHECAGGADGSTEEVRVSLDLSDGGGSATMA</sequence>
<dbReference type="AlphaFoldDB" id="A0A4Y2KQP6"/>
<accession>A0A4Y2KQP6</accession>
<protein>
    <submittedName>
        <fullName evidence="2">Uncharacterized protein</fullName>
    </submittedName>
</protein>
<dbReference type="EMBL" id="BGPR01004845">
    <property type="protein sequence ID" value="GBN03977.1"/>
    <property type="molecule type" value="Genomic_DNA"/>
</dbReference>
<feature type="compositionally biased region" description="Basic residues" evidence="1">
    <location>
        <begin position="18"/>
        <end position="30"/>
    </location>
</feature>
<proteinExistence type="predicted"/>
<evidence type="ECO:0000313" key="2">
    <source>
        <dbReference type="EMBL" id="GBN03977.1"/>
    </source>
</evidence>
<keyword evidence="3" id="KW-1185">Reference proteome</keyword>
<organism evidence="2 3">
    <name type="scientific">Araneus ventricosus</name>
    <name type="common">Orbweaver spider</name>
    <name type="synonym">Epeira ventricosa</name>
    <dbReference type="NCBI Taxonomy" id="182803"/>
    <lineage>
        <taxon>Eukaryota</taxon>
        <taxon>Metazoa</taxon>
        <taxon>Ecdysozoa</taxon>
        <taxon>Arthropoda</taxon>
        <taxon>Chelicerata</taxon>
        <taxon>Arachnida</taxon>
        <taxon>Araneae</taxon>
        <taxon>Araneomorphae</taxon>
        <taxon>Entelegynae</taxon>
        <taxon>Araneoidea</taxon>
        <taxon>Araneidae</taxon>
        <taxon>Araneus</taxon>
    </lineage>
</organism>
<reference evidence="2 3" key="1">
    <citation type="journal article" date="2019" name="Sci. Rep.">
        <title>Orb-weaving spider Araneus ventricosus genome elucidates the spidroin gene catalogue.</title>
        <authorList>
            <person name="Kono N."/>
            <person name="Nakamura H."/>
            <person name="Ohtoshi R."/>
            <person name="Moran D.A.P."/>
            <person name="Shinohara A."/>
            <person name="Yoshida Y."/>
            <person name="Fujiwara M."/>
            <person name="Mori M."/>
            <person name="Tomita M."/>
            <person name="Arakawa K."/>
        </authorList>
    </citation>
    <scope>NUCLEOTIDE SEQUENCE [LARGE SCALE GENOMIC DNA]</scope>
</reference>